<dbReference type="EMBL" id="MG944227">
    <property type="protein sequence ID" value="AVO23698.1"/>
    <property type="molecule type" value="Genomic_DNA"/>
</dbReference>
<sequence length="150" mass="16449">MKIAHILVFAALSVAGAAQATTDSEADKVLIDRAWQPIENDIEINLTTLTLKGDMVTYWQRTFAPKFKGYLYSKAVVSCASATMLPLTVMLPYGAYQDVSVKLFRPTPGTVPYSTMATLCEARELILKKQQSQPKSNTSVPNPADRDYGA</sequence>
<feature type="compositionally biased region" description="Polar residues" evidence="1">
    <location>
        <begin position="130"/>
        <end position="141"/>
    </location>
</feature>
<dbReference type="KEGG" id="vg:64408833"/>
<dbReference type="RefSeq" id="YP_010052464.1">
    <property type="nucleotide sequence ID" value="NC_054458.1"/>
</dbReference>
<evidence type="ECO:0000313" key="2">
    <source>
        <dbReference type="EMBL" id="AVO23698.1"/>
    </source>
</evidence>
<dbReference type="Proteomes" id="UP000289438">
    <property type="component" value="Segment"/>
</dbReference>
<reference evidence="2 3" key="1">
    <citation type="submission" date="2018-02" db="EMBL/GenBank/DDBJ databases">
        <title>Isolation, characterization and comparative genomics of Xanthomonas oryzae pv. oryzae bacteriophages.</title>
        <authorList>
            <person name="Varga I."/>
            <person name="Molnar J."/>
            <person name="Gazdag A."/>
            <person name="Szucs D."/>
            <person name="Doffkay Z."/>
            <person name="Valappil S.K."/>
            <person name="Papp S."/>
            <person name="Pinter R."/>
            <person name="Vera Cruz C.M."/>
            <person name="Ricardo O."/>
            <person name="Vizi T."/>
            <person name="Schneider G."/>
            <person name="Rakhely G."/>
            <person name="Kovacs T."/>
        </authorList>
    </citation>
    <scope>NUCLEOTIDE SEQUENCE [LARGE SCALE GENOMIC DNA]</scope>
</reference>
<proteinExistence type="predicted"/>
<accession>A0A3S7HHP6</accession>
<organism evidence="2 3">
    <name type="scientific">Xanthomonas phage XPP1</name>
    <dbReference type="NCBI Taxonomy" id="2099853"/>
    <lineage>
        <taxon>Viruses</taxon>
        <taxon>Duplodnaviria</taxon>
        <taxon>Heunggongvirae</taxon>
        <taxon>Uroviricota</taxon>
        <taxon>Caudoviricetes</taxon>
        <taxon>Kantovirinae</taxon>
        <taxon>Tsukubavirus</taxon>
        <taxon>Tsukubavirus XPP1</taxon>
    </lineage>
</organism>
<keyword evidence="3" id="KW-1185">Reference proteome</keyword>
<dbReference type="GeneID" id="64408833"/>
<protein>
    <submittedName>
        <fullName evidence="2">Uncharacterized protein</fullName>
    </submittedName>
</protein>
<feature type="region of interest" description="Disordered" evidence="1">
    <location>
        <begin position="130"/>
        <end position="150"/>
    </location>
</feature>
<name>A0A3S7HHP6_9CAUD</name>
<evidence type="ECO:0000256" key="1">
    <source>
        <dbReference type="SAM" id="MobiDB-lite"/>
    </source>
</evidence>
<evidence type="ECO:0000313" key="3">
    <source>
        <dbReference type="Proteomes" id="UP000289438"/>
    </source>
</evidence>